<dbReference type="Proteomes" id="UP001154312">
    <property type="component" value="Unassembled WGS sequence"/>
</dbReference>
<proteinExistence type="predicted"/>
<sequence>MANQNPTSSRMVDWFLYNLPMLKEQVETMEGSTTCKITIVWARTQNTESKIEKYAIKRNTVLSAVSAVEKGIRSLHPDQRKVYRLKYKQGFSNKAIRKRLYFSTRTVERRLAEVRNMISMIIANALHYRQGLDRSRAMKTAWAMLKQGRFTARLPV</sequence>
<dbReference type="InterPro" id="IPR036388">
    <property type="entry name" value="WH-like_DNA-bd_sf"/>
</dbReference>
<organism evidence="2 3">
    <name type="scientific">Pelotomaculum isophthalicicum JI</name>
    <dbReference type="NCBI Taxonomy" id="947010"/>
    <lineage>
        <taxon>Bacteria</taxon>
        <taxon>Bacillati</taxon>
        <taxon>Bacillota</taxon>
        <taxon>Clostridia</taxon>
        <taxon>Eubacteriales</taxon>
        <taxon>Desulfotomaculaceae</taxon>
        <taxon>Pelotomaculum</taxon>
    </lineage>
</organism>
<dbReference type="Gene3D" id="1.10.10.10">
    <property type="entry name" value="Winged helix-like DNA-binding domain superfamily/Winged helix DNA-binding domain"/>
    <property type="match status" value="1"/>
</dbReference>
<comment type="caution">
    <text evidence="2">The sequence shown here is derived from an EMBL/GenBank/DDBJ whole genome shotgun (WGS) entry which is preliminary data.</text>
</comment>
<dbReference type="InterPro" id="IPR053812">
    <property type="entry name" value="HTH_Sigma70_ECF-like"/>
</dbReference>
<feature type="domain" description="RNA polymerase sigma-70 ECF-like HTH" evidence="1">
    <location>
        <begin position="58"/>
        <end position="117"/>
    </location>
</feature>
<name>A0A9X4JVG3_9FIRM</name>
<dbReference type="AlphaFoldDB" id="A0A9X4JVG3"/>
<dbReference type="RefSeq" id="WP_277443583.1">
    <property type="nucleotide sequence ID" value="NZ_JAKOAV010000012.1"/>
</dbReference>
<gene>
    <name evidence="2" type="ORF">L7E55_07870</name>
</gene>
<evidence type="ECO:0000259" key="1">
    <source>
        <dbReference type="Pfam" id="PF07638"/>
    </source>
</evidence>
<keyword evidence="3" id="KW-1185">Reference proteome</keyword>
<dbReference type="SUPFAM" id="SSF88659">
    <property type="entry name" value="Sigma3 and sigma4 domains of RNA polymerase sigma factors"/>
    <property type="match status" value="1"/>
</dbReference>
<accession>A0A9X4JVG3</accession>
<dbReference type="InterPro" id="IPR013324">
    <property type="entry name" value="RNA_pol_sigma_r3/r4-like"/>
</dbReference>
<protein>
    <submittedName>
        <fullName evidence="2">ECF-type sigma factor</fullName>
    </submittedName>
</protein>
<dbReference type="EMBL" id="JAKOAV010000012">
    <property type="protein sequence ID" value="MDF9408276.1"/>
    <property type="molecule type" value="Genomic_DNA"/>
</dbReference>
<evidence type="ECO:0000313" key="2">
    <source>
        <dbReference type="EMBL" id="MDF9408276.1"/>
    </source>
</evidence>
<dbReference type="Pfam" id="PF07638">
    <property type="entry name" value="Sigma70_ECF"/>
    <property type="match status" value="1"/>
</dbReference>
<reference evidence="2" key="1">
    <citation type="submission" date="2022-02" db="EMBL/GenBank/DDBJ databases">
        <authorList>
            <person name="Leng L."/>
        </authorList>
    </citation>
    <scope>NUCLEOTIDE SEQUENCE</scope>
    <source>
        <strain evidence="2">JI</strain>
    </source>
</reference>
<evidence type="ECO:0000313" key="3">
    <source>
        <dbReference type="Proteomes" id="UP001154312"/>
    </source>
</evidence>